<proteinExistence type="predicted"/>
<dbReference type="PANTHER" id="PTHR47150">
    <property type="entry name" value="OS12G0169200 PROTEIN"/>
    <property type="match status" value="1"/>
</dbReference>
<organism evidence="1 2">
    <name type="scientific">Centaurea solstitialis</name>
    <name type="common">yellow star-thistle</name>
    <dbReference type="NCBI Taxonomy" id="347529"/>
    <lineage>
        <taxon>Eukaryota</taxon>
        <taxon>Viridiplantae</taxon>
        <taxon>Streptophyta</taxon>
        <taxon>Embryophyta</taxon>
        <taxon>Tracheophyta</taxon>
        <taxon>Spermatophyta</taxon>
        <taxon>Magnoliopsida</taxon>
        <taxon>eudicotyledons</taxon>
        <taxon>Gunneridae</taxon>
        <taxon>Pentapetalae</taxon>
        <taxon>asterids</taxon>
        <taxon>campanulids</taxon>
        <taxon>Asterales</taxon>
        <taxon>Asteraceae</taxon>
        <taxon>Carduoideae</taxon>
        <taxon>Cardueae</taxon>
        <taxon>Centaureinae</taxon>
        <taxon>Centaurea</taxon>
    </lineage>
</organism>
<keyword evidence="2" id="KW-1185">Reference proteome</keyword>
<protein>
    <submittedName>
        <fullName evidence="1">Uncharacterized protein</fullName>
    </submittedName>
</protein>
<reference evidence="1" key="1">
    <citation type="submission" date="2023-03" db="EMBL/GenBank/DDBJ databases">
        <title>Chromosome-scale reference genome and RAD-based genetic map of yellow starthistle (Centaurea solstitialis) reveal putative structural variation and QTLs associated with invader traits.</title>
        <authorList>
            <person name="Reatini B."/>
            <person name="Cang F.A."/>
            <person name="Jiang Q."/>
            <person name="Mckibben M.T.W."/>
            <person name="Barker M.S."/>
            <person name="Rieseberg L.H."/>
            <person name="Dlugosch K.M."/>
        </authorList>
    </citation>
    <scope>NUCLEOTIDE SEQUENCE</scope>
    <source>
        <strain evidence="1">CAN-66</strain>
        <tissue evidence="1">Leaf</tissue>
    </source>
</reference>
<comment type="caution">
    <text evidence="1">The sequence shown here is derived from an EMBL/GenBank/DDBJ whole genome shotgun (WGS) entry which is preliminary data.</text>
</comment>
<dbReference type="Proteomes" id="UP001172457">
    <property type="component" value="Chromosome 2"/>
</dbReference>
<sequence length="179" mass="20598">MDDDDGGGWDHRFQRDDDGFKVSGFVFLNVGFNGDDVMMMVVVGGTLGFKNDDGSKFGPHMIGDEDLQSTNSNDLVRLLVFGEKCGFTWILESIDCMHWKWKNYPTVWHEVVNSYDLWIWHAFFRLIRSLNDINILKHSFVFSDIIEGRAPLISYKVKATLVKTIPALQKNKQKLFAKE</sequence>
<dbReference type="InterPro" id="IPR006912">
    <property type="entry name" value="Harbinger_derived_prot"/>
</dbReference>
<dbReference type="EMBL" id="JARYMX010000002">
    <property type="protein sequence ID" value="KAJ9561283.1"/>
    <property type="molecule type" value="Genomic_DNA"/>
</dbReference>
<evidence type="ECO:0000313" key="1">
    <source>
        <dbReference type="EMBL" id="KAJ9561283.1"/>
    </source>
</evidence>
<accession>A0AA38THX6</accession>
<name>A0AA38THX6_9ASTR</name>
<dbReference type="PANTHER" id="PTHR47150:SF7">
    <property type="entry name" value="NUCLEASE"/>
    <property type="match status" value="1"/>
</dbReference>
<evidence type="ECO:0000313" key="2">
    <source>
        <dbReference type="Proteomes" id="UP001172457"/>
    </source>
</evidence>
<dbReference type="Pfam" id="PF04827">
    <property type="entry name" value="Plant_tran"/>
    <property type="match status" value="1"/>
</dbReference>
<gene>
    <name evidence="1" type="ORF">OSB04_006443</name>
</gene>
<dbReference type="AlphaFoldDB" id="A0AA38THX6"/>